<proteinExistence type="predicted"/>
<accession>A0ABT3QAQ2</accession>
<organism evidence="2 3">
    <name type="scientific">Acetobacter farinalis</name>
    <dbReference type="NCBI Taxonomy" id="1260984"/>
    <lineage>
        <taxon>Bacteria</taxon>
        <taxon>Pseudomonadati</taxon>
        <taxon>Pseudomonadota</taxon>
        <taxon>Alphaproteobacteria</taxon>
        <taxon>Acetobacterales</taxon>
        <taxon>Acetobacteraceae</taxon>
        <taxon>Acetobacter</taxon>
    </lineage>
</organism>
<feature type="compositionally biased region" description="Polar residues" evidence="1">
    <location>
        <begin position="10"/>
        <end position="30"/>
    </location>
</feature>
<reference evidence="2 3" key="1">
    <citation type="submission" date="2022-11" db="EMBL/GenBank/DDBJ databases">
        <title>Genome sequencing of Acetobacter type strain.</title>
        <authorList>
            <person name="Heo J."/>
            <person name="Lee D."/>
            <person name="Han B.-H."/>
            <person name="Hong S.-B."/>
            <person name="Kwon S.-W."/>
        </authorList>
    </citation>
    <scope>NUCLEOTIDE SEQUENCE [LARGE SCALE GENOMIC DNA]</scope>
    <source>
        <strain evidence="2 3">KACC 21251</strain>
    </source>
</reference>
<feature type="region of interest" description="Disordered" evidence="1">
    <location>
        <begin position="1"/>
        <end position="30"/>
    </location>
</feature>
<name>A0ABT3QAQ2_9PROT</name>
<evidence type="ECO:0008006" key="4">
    <source>
        <dbReference type="Google" id="ProtNLM"/>
    </source>
</evidence>
<feature type="non-terminal residue" evidence="2">
    <location>
        <position position="1"/>
    </location>
</feature>
<evidence type="ECO:0000256" key="1">
    <source>
        <dbReference type="SAM" id="MobiDB-lite"/>
    </source>
</evidence>
<sequence length="123" mass="14101">GAALDLLKTQIENQPKSSQSNRQKPEITSQAYQSRVLRSLQVLRRPVESADPHCKSAAQRRFSDMRVIEDDRAWELPFSDRTMAVEERRIGSDAERFPGFEKFVRIRAVNTYRVIDPNAVGLV</sequence>
<protein>
    <recommendedName>
        <fullName evidence="4">Transposase</fullName>
    </recommendedName>
</protein>
<gene>
    <name evidence="2" type="ORF">OQ252_13335</name>
</gene>
<dbReference type="Proteomes" id="UP001526446">
    <property type="component" value="Unassembled WGS sequence"/>
</dbReference>
<evidence type="ECO:0000313" key="3">
    <source>
        <dbReference type="Proteomes" id="UP001526446"/>
    </source>
</evidence>
<keyword evidence="3" id="KW-1185">Reference proteome</keyword>
<comment type="caution">
    <text evidence="2">The sequence shown here is derived from an EMBL/GenBank/DDBJ whole genome shotgun (WGS) entry which is preliminary data.</text>
</comment>
<evidence type="ECO:0000313" key="2">
    <source>
        <dbReference type="EMBL" id="MCX2562356.1"/>
    </source>
</evidence>
<dbReference type="EMBL" id="JAPIUX010000070">
    <property type="protein sequence ID" value="MCX2562356.1"/>
    <property type="molecule type" value="Genomic_DNA"/>
</dbReference>